<feature type="region of interest" description="Disordered" evidence="2">
    <location>
        <begin position="128"/>
        <end position="174"/>
    </location>
</feature>
<feature type="region of interest" description="Disordered" evidence="2">
    <location>
        <begin position="244"/>
        <end position="283"/>
    </location>
</feature>
<accession>A0A914XJ17</accession>
<evidence type="ECO:0000256" key="2">
    <source>
        <dbReference type="SAM" id="MobiDB-lite"/>
    </source>
</evidence>
<feature type="coiled-coil region" evidence="1">
    <location>
        <begin position="13"/>
        <end position="64"/>
    </location>
</feature>
<dbReference type="Proteomes" id="UP000887566">
    <property type="component" value="Unplaced"/>
</dbReference>
<evidence type="ECO:0000313" key="3">
    <source>
        <dbReference type="Proteomes" id="UP000887566"/>
    </source>
</evidence>
<sequence length="283" mass="31148">TLTAEVSSLNTALELRSTEIRELRQKNSKLQLEAEIIPVLESEKKKLELRVEDLQQIIENRKNTEKLLTSRCEELQRSANKKAEMSQSVLMENDMLRYRLEEMETSASEGEGVGPMLSSTMWYTPQMSSSQNYSRTLPVSAGRRSRSSHSSDTGAKEGEASALPPAAAAAPSSHNAALMTRSMEGDDVMSQSLVSVYKQQGRERRSRILDDDTICTPEGVYHASELEAAVNGGHRIRMKARLSFDDNDASSSARSPTKGVADSGIFSSIHSQRTADNDDEASS</sequence>
<evidence type="ECO:0000313" key="4">
    <source>
        <dbReference type="WBParaSite" id="PSAMB.scaffold8438size6231.g31376.t1"/>
    </source>
</evidence>
<feature type="compositionally biased region" description="Polar residues" evidence="2">
    <location>
        <begin position="265"/>
        <end position="274"/>
    </location>
</feature>
<feature type="compositionally biased region" description="Low complexity" evidence="2">
    <location>
        <begin position="160"/>
        <end position="174"/>
    </location>
</feature>
<feature type="compositionally biased region" description="Polar residues" evidence="2">
    <location>
        <begin position="128"/>
        <end position="137"/>
    </location>
</feature>
<reference evidence="4" key="1">
    <citation type="submission" date="2022-11" db="UniProtKB">
        <authorList>
            <consortium name="WormBaseParasite"/>
        </authorList>
    </citation>
    <scope>IDENTIFICATION</scope>
</reference>
<dbReference type="WBParaSite" id="PSAMB.scaffold8438size6231.g31376.t1">
    <property type="protein sequence ID" value="PSAMB.scaffold8438size6231.g31376.t1"/>
    <property type="gene ID" value="PSAMB.scaffold8438size6231.g31376"/>
</dbReference>
<name>A0A914XJ17_9BILA</name>
<evidence type="ECO:0000256" key="1">
    <source>
        <dbReference type="SAM" id="Coils"/>
    </source>
</evidence>
<proteinExistence type="predicted"/>
<keyword evidence="1" id="KW-0175">Coiled coil</keyword>
<organism evidence="3 4">
    <name type="scientific">Plectus sambesii</name>
    <dbReference type="NCBI Taxonomy" id="2011161"/>
    <lineage>
        <taxon>Eukaryota</taxon>
        <taxon>Metazoa</taxon>
        <taxon>Ecdysozoa</taxon>
        <taxon>Nematoda</taxon>
        <taxon>Chromadorea</taxon>
        <taxon>Plectida</taxon>
        <taxon>Plectina</taxon>
        <taxon>Plectoidea</taxon>
        <taxon>Plectidae</taxon>
        <taxon>Plectus</taxon>
    </lineage>
</organism>
<protein>
    <submittedName>
        <fullName evidence="4">Uncharacterized protein</fullName>
    </submittedName>
</protein>
<dbReference type="AlphaFoldDB" id="A0A914XJ17"/>
<keyword evidence="3" id="KW-1185">Reference proteome</keyword>